<proteinExistence type="predicted"/>
<evidence type="ECO:0000313" key="1">
    <source>
        <dbReference type="EMBL" id="MFC5852014.1"/>
    </source>
</evidence>
<comment type="caution">
    <text evidence="1">The sequence shown here is derived from an EMBL/GenBank/DDBJ whole genome shotgun (WGS) entry which is preliminary data.</text>
</comment>
<dbReference type="EMBL" id="JBHSOA010000015">
    <property type="protein sequence ID" value="MFC5852014.1"/>
    <property type="molecule type" value="Genomic_DNA"/>
</dbReference>
<dbReference type="Proteomes" id="UP001596180">
    <property type="component" value="Unassembled WGS sequence"/>
</dbReference>
<dbReference type="RefSeq" id="WP_381360739.1">
    <property type="nucleotide sequence ID" value="NZ_JBHSOA010000015.1"/>
</dbReference>
<gene>
    <name evidence="1" type="ORF">ACFPZI_09315</name>
</gene>
<name>A0ABW1DXY6_9ACTN</name>
<evidence type="ECO:0000313" key="2">
    <source>
        <dbReference type="Proteomes" id="UP001596180"/>
    </source>
</evidence>
<accession>A0ABW1DXY6</accession>
<protein>
    <submittedName>
        <fullName evidence="1">Uncharacterized protein</fullName>
    </submittedName>
</protein>
<sequence length="79" mass="7886">MSDIGPDRIEYEVKSGDGRSAGGAEGRGQGCRTVLRAGGFGTSCGGIDDDSPLGARPGTVIVQVAPGENGTALLHIVSD</sequence>
<organism evidence="1 2">
    <name type="scientific">Streptomyces chlorus</name>
    <dbReference type="NCBI Taxonomy" id="887452"/>
    <lineage>
        <taxon>Bacteria</taxon>
        <taxon>Bacillati</taxon>
        <taxon>Actinomycetota</taxon>
        <taxon>Actinomycetes</taxon>
        <taxon>Kitasatosporales</taxon>
        <taxon>Streptomycetaceae</taxon>
        <taxon>Streptomyces</taxon>
    </lineage>
</organism>
<reference evidence="2" key="1">
    <citation type="journal article" date="2019" name="Int. J. Syst. Evol. Microbiol.">
        <title>The Global Catalogue of Microorganisms (GCM) 10K type strain sequencing project: providing services to taxonomists for standard genome sequencing and annotation.</title>
        <authorList>
            <consortium name="The Broad Institute Genomics Platform"/>
            <consortium name="The Broad Institute Genome Sequencing Center for Infectious Disease"/>
            <person name="Wu L."/>
            <person name="Ma J."/>
        </authorList>
    </citation>
    <scope>NUCLEOTIDE SEQUENCE [LARGE SCALE GENOMIC DNA]</scope>
    <source>
        <strain evidence="2">JCM 10411</strain>
    </source>
</reference>
<keyword evidence="2" id="KW-1185">Reference proteome</keyword>